<organism evidence="1 2">
    <name type="scientific">Paraburkholderia youngii</name>
    <dbReference type="NCBI Taxonomy" id="2782701"/>
    <lineage>
        <taxon>Bacteria</taxon>
        <taxon>Pseudomonadati</taxon>
        <taxon>Pseudomonadota</taxon>
        <taxon>Betaproteobacteria</taxon>
        <taxon>Burkholderiales</taxon>
        <taxon>Burkholderiaceae</taxon>
        <taxon>Paraburkholderia</taxon>
    </lineage>
</organism>
<reference evidence="1 2" key="1">
    <citation type="submission" date="2020-08" db="EMBL/GenBank/DDBJ databases">
        <title>Genomic Encyclopedia of Type Strains, Phase IV (KMG-V): Genome sequencing to study the core and pangenomes of soil and plant-associated prokaryotes.</title>
        <authorList>
            <person name="Whitman W."/>
        </authorList>
    </citation>
    <scope>NUCLEOTIDE SEQUENCE [LARGE SCALE GENOMIC DNA]</scope>
    <source>
        <strain evidence="1 2">JPY162</strain>
    </source>
</reference>
<protein>
    <submittedName>
        <fullName evidence="1">Uncharacterized protein</fullName>
    </submittedName>
</protein>
<proteinExistence type="predicted"/>
<gene>
    <name evidence="1" type="ORF">HDG41_007845</name>
</gene>
<dbReference type="AlphaFoldDB" id="A0A7W8P5R3"/>
<evidence type="ECO:0000313" key="1">
    <source>
        <dbReference type="EMBL" id="MBB5405749.1"/>
    </source>
</evidence>
<comment type="caution">
    <text evidence="1">The sequence shown here is derived from an EMBL/GenBank/DDBJ whole genome shotgun (WGS) entry which is preliminary data.</text>
</comment>
<name>A0A7W8P5R3_9BURK</name>
<sequence length="101" mass="11638">MTNDAGHAIIHQLLSDGYRRFGIGRIVLGVEHERNVLPTYPNLSAVQIFDRQPHTVFVILSDVGQLAGERGNLPDLYRQIRVSRERLQDKRQSRETYQWPG</sequence>
<evidence type="ECO:0000313" key="2">
    <source>
        <dbReference type="Proteomes" id="UP000592820"/>
    </source>
</evidence>
<accession>A0A7W8P5R3</accession>
<dbReference type="EMBL" id="JACHDE010000041">
    <property type="protein sequence ID" value="MBB5405749.1"/>
    <property type="molecule type" value="Genomic_DNA"/>
</dbReference>
<dbReference type="Proteomes" id="UP000592820">
    <property type="component" value="Unassembled WGS sequence"/>
</dbReference>